<feature type="compositionally biased region" description="Polar residues" evidence="2">
    <location>
        <begin position="132"/>
        <end position="141"/>
    </location>
</feature>
<comment type="caution">
    <text evidence="3">The sequence shown here is derived from an EMBL/GenBank/DDBJ whole genome shotgun (WGS) entry which is preliminary data.</text>
</comment>
<evidence type="ECO:0000313" key="3">
    <source>
        <dbReference type="EMBL" id="KAF9445553.1"/>
    </source>
</evidence>
<feature type="region of interest" description="Disordered" evidence="2">
    <location>
        <begin position="593"/>
        <end position="631"/>
    </location>
</feature>
<feature type="compositionally biased region" description="Acidic residues" evidence="2">
    <location>
        <begin position="142"/>
        <end position="156"/>
    </location>
</feature>
<sequence length="964" mass="107290">MSLLGFFGESRRRQTPARPIAATAKADAVSIHGHLSSSSLQGSIDSLAPAAHSRRRPTRAQTDSIASNFNSRNGSPSSSTTDLSYKPSSGWRTGAARVTATSLGDDTPSRASLAEYRDGDDARSHSRRSVLSRKTSTSLEQEWTDAEGGSSDEDDFASAHPDDLAPEAEGDQRPAAGKRLSGSVIMVEDEQNKARLLAEELSMAKGKLAEAVGQYSALQKQVKDLEKERHGLGVQLKALKQATDTERVETAHTHTAEMELKRLEIHKLQQALEPLQRSSNDKKEQMEMLFRENEALHKDVANLEKRNRKEEETLDMMKKEVEAANTALRSFRERSKTALEAEKEEKTKLKGQVEELQRQLGELQQQSQGRDEEMQRLRASGESRGNTFRKMETLVNEKDRMLDDFYRQITSLKQQREQLQEQLADQETAATEAKNCAQRQLARAKEDYQQELSLANENIQTLEEELSSYITAAEQLRSSANTSRADAESAGRLAEEHASEIERLNEELVTLEEILRAKDQEAVDSAASHASAAQLEDTISSLRENIDKIKAEHALELYKARNDIASVSTEAELQISRLDRDLSNAREKIRELRTRCDTSEQSRRMLRDQLSRREEESRKNRQDSSSSSSTIFSLNTLSSSMIREPAQQTPSTDQVYTLLQNLNYEIFQTAALLADSVCNVPRRTTDLSVSASDLIDDETTSLLGPYLLSLVRSKSTSTSDSPTSPSSPDDAFDISYDPYPLQTAIQATLVCCASRIMTAWYPAHWDHSDFLLATYTRIREAEGIAASEAWKNITRARLRPTTHTVLRVVDFLEECLSTIFRYAGWVSVPTTVGSSGSAAASPAPGTIEFILRENREKLSALARHSLRLNVILDTVQPQLEPALVEPGSAFDPHIMDREIGGISSTAARLRQRGEWDDADEEVVSTSEIGLRKVAEEGASSRGSSNRRRIVLKPKVILRSSFDST</sequence>
<feature type="region of interest" description="Disordered" evidence="2">
    <location>
        <begin position="362"/>
        <end position="383"/>
    </location>
</feature>
<evidence type="ECO:0000256" key="2">
    <source>
        <dbReference type="SAM" id="MobiDB-lite"/>
    </source>
</evidence>
<accession>A0A9P6C1P3</accession>
<reference evidence="3" key="1">
    <citation type="submission" date="2020-11" db="EMBL/GenBank/DDBJ databases">
        <authorList>
            <consortium name="DOE Joint Genome Institute"/>
            <person name="Ahrendt S."/>
            <person name="Riley R."/>
            <person name="Andreopoulos W."/>
            <person name="Labutti K."/>
            <person name="Pangilinan J."/>
            <person name="Ruiz-Duenas F.J."/>
            <person name="Barrasa J.M."/>
            <person name="Sanchez-Garcia M."/>
            <person name="Camarero S."/>
            <person name="Miyauchi S."/>
            <person name="Serrano A."/>
            <person name="Linde D."/>
            <person name="Babiker R."/>
            <person name="Drula E."/>
            <person name="Ayuso-Fernandez I."/>
            <person name="Pacheco R."/>
            <person name="Padilla G."/>
            <person name="Ferreira P."/>
            <person name="Barriuso J."/>
            <person name="Kellner H."/>
            <person name="Castanera R."/>
            <person name="Alfaro M."/>
            <person name="Ramirez L."/>
            <person name="Pisabarro A.G."/>
            <person name="Kuo A."/>
            <person name="Tritt A."/>
            <person name="Lipzen A."/>
            <person name="He G."/>
            <person name="Yan M."/>
            <person name="Ng V."/>
            <person name="Cullen D."/>
            <person name="Martin F."/>
            <person name="Rosso M.-N."/>
            <person name="Henrissat B."/>
            <person name="Hibbett D."/>
            <person name="Martinez A.T."/>
            <person name="Grigoriev I.V."/>
        </authorList>
    </citation>
    <scope>NUCLEOTIDE SEQUENCE</scope>
    <source>
        <strain evidence="3">MF-IS2</strain>
    </source>
</reference>
<keyword evidence="4" id="KW-1185">Reference proteome</keyword>
<feature type="region of interest" description="Disordered" evidence="2">
    <location>
        <begin position="36"/>
        <end position="175"/>
    </location>
</feature>
<feature type="compositionally biased region" description="Low complexity" evidence="2">
    <location>
        <begin position="36"/>
        <end position="46"/>
    </location>
</feature>
<organism evidence="3 4">
    <name type="scientific">Macrolepiota fuliginosa MF-IS2</name>
    <dbReference type="NCBI Taxonomy" id="1400762"/>
    <lineage>
        <taxon>Eukaryota</taxon>
        <taxon>Fungi</taxon>
        <taxon>Dikarya</taxon>
        <taxon>Basidiomycota</taxon>
        <taxon>Agaricomycotina</taxon>
        <taxon>Agaricomycetes</taxon>
        <taxon>Agaricomycetidae</taxon>
        <taxon>Agaricales</taxon>
        <taxon>Agaricineae</taxon>
        <taxon>Agaricaceae</taxon>
        <taxon>Macrolepiota</taxon>
    </lineage>
</organism>
<protein>
    <submittedName>
        <fullName evidence="3">Uncharacterized protein</fullName>
    </submittedName>
</protein>
<proteinExistence type="predicted"/>
<dbReference type="PANTHER" id="PTHR23159">
    <property type="entry name" value="CENTROSOMAL PROTEIN 2"/>
    <property type="match status" value="1"/>
</dbReference>
<evidence type="ECO:0000313" key="4">
    <source>
        <dbReference type="Proteomes" id="UP000807342"/>
    </source>
</evidence>
<keyword evidence="1" id="KW-0175">Coiled coil</keyword>
<dbReference type="AlphaFoldDB" id="A0A9P6C1P3"/>
<feature type="compositionally biased region" description="Basic and acidic residues" evidence="2">
    <location>
        <begin position="115"/>
        <end position="124"/>
    </location>
</feature>
<dbReference type="EMBL" id="MU151294">
    <property type="protein sequence ID" value="KAF9445553.1"/>
    <property type="molecule type" value="Genomic_DNA"/>
</dbReference>
<dbReference type="PANTHER" id="PTHR23159:SF31">
    <property type="entry name" value="CENTROSOME-ASSOCIATED PROTEIN CEP250 ISOFORM X1"/>
    <property type="match status" value="1"/>
</dbReference>
<feature type="compositionally biased region" description="Polar residues" evidence="2">
    <location>
        <begin position="59"/>
        <end position="91"/>
    </location>
</feature>
<feature type="compositionally biased region" description="Basic and acidic residues" evidence="2">
    <location>
        <begin position="593"/>
        <end position="622"/>
    </location>
</feature>
<feature type="region of interest" description="Disordered" evidence="2">
    <location>
        <begin position="1"/>
        <end position="22"/>
    </location>
</feature>
<feature type="compositionally biased region" description="Basic and acidic residues" evidence="2">
    <location>
        <begin position="369"/>
        <end position="381"/>
    </location>
</feature>
<dbReference type="OrthoDB" id="3147752at2759"/>
<name>A0A9P6C1P3_9AGAR</name>
<dbReference type="Proteomes" id="UP000807342">
    <property type="component" value="Unassembled WGS sequence"/>
</dbReference>
<feature type="coiled-coil region" evidence="1">
    <location>
        <begin position="187"/>
        <end position="242"/>
    </location>
</feature>
<gene>
    <name evidence="3" type="ORF">P691DRAFT_777485</name>
</gene>
<evidence type="ECO:0000256" key="1">
    <source>
        <dbReference type="SAM" id="Coils"/>
    </source>
</evidence>